<dbReference type="EMBL" id="FOSH01000003">
    <property type="protein sequence ID" value="SFJ97525.1"/>
    <property type="molecule type" value="Genomic_DNA"/>
</dbReference>
<accession>A0A1I3VQK4</accession>
<evidence type="ECO:0000313" key="4">
    <source>
        <dbReference type="Proteomes" id="UP000198924"/>
    </source>
</evidence>
<dbReference type="Proteomes" id="UP000198924">
    <property type="component" value="Unassembled WGS sequence"/>
</dbReference>
<keyword evidence="2" id="KW-0732">Signal</keyword>
<proteinExistence type="predicted"/>
<feature type="chain" id="PRO_5011664594" evidence="2">
    <location>
        <begin position="20"/>
        <end position="169"/>
    </location>
</feature>
<evidence type="ECO:0000256" key="2">
    <source>
        <dbReference type="SAM" id="SignalP"/>
    </source>
</evidence>
<reference evidence="4" key="1">
    <citation type="submission" date="2016-10" db="EMBL/GenBank/DDBJ databases">
        <authorList>
            <person name="Varghese N."/>
            <person name="Submissions S."/>
        </authorList>
    </citation>
    <scope>NUCLEOTIDE SEQUENCE [LARGE SCALE GENOMIC DNA]</scope>
    <source>
        <strain evidence="4">DSM 11578</strain>
    </source>
</reference>
<sequence>MKKAMLFVLAFFFSVGANAATLSLKTFQSSNATQKVDVASGSVVLGSGLATPANGEAWKSQFDLNSDKTTPVKVTWTFNPDSALASGWVKFKSAPDAFKTFFISKVASFSFIATLYANQLSLLNFESATGQALNYTVSVSAVPVPAALFLFAPVLLGFLGLRKKQALAA</sequence>
<keyword evidence="1" id="KW-1133">Transmembrane helix</keyword>
<feature type="signal peptide" evidence="2">
    <location>
        <begin position="1"/>
        <end position="19"/>
    </location>
</feature>
<name>A0A1I3VQK4_9GAMM</name>
<gene>
    <name evidence="3" type="ORF">SAMN04488079_103169</name>
</gene>
<dbReference type="AlphaFoldDB" id="A0A1I3VQK4"/>
<keyword evidence="1" id="KW-0812">Transmembrane</keyword>
<organism evidence="3 4">
    <name type="scientific">Methylophaga sulfidovorans</name>
    <dbReference type="NCBI Taxonomy" id="45496"/>
    <lineage>
        <taxon>Bacteria</taxon>
        <taxon>Pseudomonadati</taxon>
        <taxon>Pseudomonadota</taxon>
        <taxon>Gammaproteobacteria</taxon>
        <taxon>Thiotrichales</taxon>
        <taxon>Piscirickettsiaceae</taxon>
        <taxon>Methylophaga</taxon>
    </lineage>
</organism>
<dbReference type="RefSeq" id="WP_091711852.1">
    <property type="nucleotide sequence ID" value="NZ_FOSH01000003.1"/>
</dbReference>
<evidence type="ECO:0000313" key="3">
    <source>
        <dbReference type="EMBL" id="SFJ97525.1"/>
    </source>
</evidence>
<keyword evidence="1" id="KW-0472">Membrane</keyword>
<protein>
    <submittedName>
        <fullName evidence="3">PEP-CTERM protein-sorting domain-containing protein</fullName>
    </submittedName>
</protein>
<evidence type="ECO:0000256" key="1">
    <source>
        <dbReference type="SAM" id="Phobius"/>
    </source>
</evidence>
<feature type="transmembrane region" description="Helical" evidence="1">
    <location>
        <begin position="142"/>
        <end position="161"/>
    </location>
</feature>
<dbReference type="OrthoDB" id="5609961at2"/>
<keyword evidence="4" id="KW-1185">Reference proteome</keyword>